<dbReference type="STRING" id="98765.A0A2R6NDY4"/>
<evidence type="ECO:0000256" key="1">
    <source>
        <dbReference type="SAM" id="MobiDB-lite"/>
    </source>
</evidence>
<comment type="caution">
    <text evidence="2">The sequence shown here is derived from an EMBL/GenBank/DDBJ whole genome shotgun (WGS) entry which is preliminary data.</text>
</comment>
<evidence type="ECO:0000313" key="3">
    <source>
        <dbReference type="Proteomes" id="UP000186601"/>
    </source>
</evidence>
<dbReference type="Proteomes" id="UP000186601">
    <property type="component" value="Unassembled WGS sequence"/>
</dbReference>
<evidence type="ECO:0000313" key="2">
    <source>
        <dbReference type="EMBL" id="PSR70587.1"/>
    </source>
</evidence>
<accession>A0A2R6NDY4</accession>
<reference evidence="2 3" key="1">
    <citation type="submission" date="2018-02" db="EMBL/GenBank/DDBJ databases">
        <title>Genome sequence of the basidiomycete white-rot fungus Phlebia centrifuga.</title>
        <authorList>
            <person name="Granchi Z."/>
            <person name="Peng M."/>
            <person name="de Vries R.P."/>
            <person name="Hilden K."/>
            <person name="Makela M.R."/>
            <person name="Grigoriev I."/>
            <person name="Riley R."/>
        </authorList>
    </citation>
    <scope>NUCLEOTIDE SEQUENCE [LARGE SCALE GENOMIC DNA]</scope>
    <source>
        <strain evidence="2 3">FBCC195</strain>
    </source>
</reference>
<protein>
    <submittedName>
        <fullName evidence="2">Uncharacterized protein</fullName>
    </submittedName>
</protein>
<proteinExistence type="predicted"/>
<dbReference type="EMBL" id="MLYV02001347">
    <property type="protein sequence ID" value="PSR70587.1"/>
    <property type="molecule type" value="Genomic_DNA"/>
</dbReference>
<feature type="region of interest" description="Disordered" evidence="1">
    <location>
        <begin position="1"/>
        <end position="27"/>
    </location>
</feature>
<feature type="compositionally biased region" description="Pro residues" evidence="1">
    <location>
        <begin position="1"/>
        <end position="10"/>
    </location>
</feature>
<gene>
    <name evidence="2" type="ORF">PHLCEN_2v13525</name>
</gene>
<name>A0A2R6NDY4_9APHY</name>
<dbReference type="AlphaFoldDB" id="A0A2R6NDY4"/>
<sequence>MSFSSPPPSPLLSRSSPNSPHSPLRGIPLRLPDVANVIIKLRRARNQAQVKDYPIESTSGEPQTHPNFSGENVVSARKVPLVEERRFLCRDGVDVKKLLRMMRITLLEEAQGIGANVLVDEQWSCVIHAPRRDGVFKVDIRYTASAARSAQRDPQQPVTLDRARCVPGLMTVLP</sequence>
<dbReference type="OrthoDB" id="3261081at2759"/>
<keyword evidence="3" id="KW-1185">Reference proteome</keyword>
<organism evidence="2 3">
    <name type="scientific">Hermanssonia centrifuga</name>
    <dbReference type="NCBI Taxonomy" id="98765"/>
    <lineage>
        <taxon>Eukaryota</taxon>
        <taxon>Fungi</taxon>
        <taxon>Dikarya</taxon>
        <taxon>Basidiomycota</taxon>
        <taxon>Agaricomycotina</taxon>
        <taxon>Agaricomycetes</taxon>
        <taxon>Polyporales</taxon>
        <taxon>Meruliaceae</taxon>
        <taxon>Hermanssonia</taxon>
    </lineage>
</organism>
<feature type="compositionally biased region" description="Low complexity" evidence="1">
    <location>
        <begin position="11"/>
        <end position="24"/>
    </location>
</feature>